<name>K1W9G5_TRIAC</name>
<feature type="region of interest" description="Disordered" evidence="12">
    <location>
        <begin position="751"/>
        <end position="782"/>
    </location>
</feature>
<dbReference type="SUPFAM" id="SSF55729">
    <property type="entry name" value="Acyl-CoA N-acyltransferases (Nat)"/>
    <property type="match status" value="1"/>
</dbReference>
<dbReference type="Proteomes" id="UP000006757">
    <property type="component" value="Unassembled WGS sequence"/>
</dbReference>
<feature type="compositionally biased region" description="Acidic residues" evidence="12">
    <location>
        <begin position="506"/>
        <end position="519"/>
    </location>
</feature>
<sequence>MPAAALHAPVPGVASAVPERTFTVGAQYLVARGEGPPRQLTTGPATVLNSRLKFGQREAYISFVGEDKRLDTWVPASALGDEIPAAGPSRTNGQSPQVPNASMHRSRVCATSRMSVSANTSSRLGKLAVDCRADTRYYSPYPMPFDAGTPAPQSKGKGKKRKEPGDNTTPRPRTPLASARSANDVMAVGVGKDGEGARGRLWVCDVSCSTRAATDQQLCFKYMRTRAGWEHHTMRPPGRKVYQRGSYTIWEVDGANATNLSLFGKLFIDHKVSWLARVGDQADVQSVFFHVENFLFYVLCDAATSTRDQVMAFFSKEKVSYDDFNLACIVTFPPHQNRGFGKLLIEFSYYLTRHPATRSPNKSPGTPERPLSDLGRKGYMAYWVSVVIRLCRRLLVGAPASAPPTPKSPAATEGRTLRTRKATTPAIADETITINGAGRFQLPSPINLADLRKRADPSTPGHFSVAAPLGSLARACHLRTDDLQMVLEELGFLRHRRAVSRQKQEGEEEDDGEEPGEWTDVEIVITQDEVEEAAAKWRVKDKPLLEEQYSANRGEARSSGIKGEKVAYRYSLHRASSRSDLPLTLWTVCCIIDNNMEAEAGPSRSEPVPDQHQPPSAGAENGTAGGNDDGLPPNASETLYLHNLNEKVRIPIMKETLASLFKPYHPLGPIVAHRNVRMRGQAFVSFRDKATAALAQRDVNEFPLYGKPIQIIDFAKTRSDAVIEKQDGEEALEAWKKERLADKKTKRKTNVIRARNIAKHKAGDDTSAPSGPGAAKKPKLQMPDEYLPPNNVLFVQNLPEGTTQDDLREVFEQYPGLVEIRTIAAKKDIAFVEYADETASAVAKDALHNFKIDGETKMKVTFARK</sequence>
<dbReference type="SUPFAM" id="SSF54928">
    <property type="entry name" value="RNA-binding domain, RBD"/>
    <property type="match status" value="2"/>
</dbReference>
<dbReference type="eggNOG" id="KOG2747">
    <property type="taxonomic scope" value="Eukaryota"/>
</dbReference>
<dbReference type="Pfam" id="PF01853">
    <property type="entry name" value="MOZ_SAS"/>
    <property type="match status" value="1"/>
</dbReference>
<dbReference type="InterPro" id="IPR000504">
    <property type="entry name" value="RRM_dom"/>
</dbReference>
<keyword evidence="16" id="KW-1185">Reference proteome</keyword>
<dbReference type="eggNOG" id="KOG4206">
    <property type="taxonomic scope" value="Eukaryota"/>
</dbReference>
<keyword evidence="6" id="KW-0805">Transcription regulation</keyword>
<keyword evidence="8" id="KW-0539">Nucleus</keyword>
<evidence type="ECO:0000313" key="15">
    <source>
        <dbReference type="EMBL" id="EKC98273.1"/>
    </source>
</evidence>
<feature type="domain" description="MYST-type HAT" evidence="14">
    <location>
        <begin position="114"/>
        <end position="520"/>
    </location>
</feature>
<feature type="region of interest" description="Disordered" evidence="12">
    <location>
        <begin position="142"/>
        <end position="179"/>
    </location>
</feature>
<dbReference type="SMART" id="SM00360">
    <property type="entry name" value="RRM"/>
    <property type="match status" value="2"/>
</dbReference>
<evidence type="ECO:0000256" key="2">
    <source>
        <dbReference type="ARBA" id="ARBA00022679"/>
    </source>
</evidence>
<dbReference type="Gene3D" id="3.40.630.30">
    <property type="match status" value="1"/>
</dbReference>
<dbReference type="GO" id="GO:0003723">
    <property type="term" value="F:RNA binding"/>
    <property type="evidence" value="ECO:0007669"/>
    <property type="project" value="UniProtKB-UniRule"/>
</dbReference>
<dbReference type="GO" id="GO:0046972">
    <property type="term" value="F:histone H4K16 acetyltransferase activity"/>
    <property type="evidence" value="ECO:0007669"/>
    <property type="project" value="TreeGrafter"/>
</dbReference>
<dbReference type="InterPro" id="IPR012677">
    <property type="entry name" value="Nucleotide-bd_a/b_plait_sf"/>
</dbReference>
<dbReference type="AlphaFoldDB" id="K1W9G5"/>
<feature type="domain" description="RRM" evidence="13">
    <location>
        <begin position="637"/>
        <end position="711"/>
    </location>
</feature>
<comment type="caution">
    <text evidence="15">The sequence shown here is derived from an EMBL/GenBank/DDBJ whole genome shotgun (WGS) entry which is preliminary data.</text>
</comment>
<evidence type="ECO:0000256" key="6">
    <source>
        <dbReference type="ARBA" id="ARBA00023015"/>
    </source>
</evidence>
<dbReference type="InterPro" id="IPR002717">
    <property type="entry name" value="HAT_MYST-type"/>
</dbReference>
<evidence type="ECO:0000259" key="14">
    <source>
        <dbReference type="PROSITE" id="PS51726"/>
    </source>
</evidence>
<dbReference type="STRING" id="1220162.K1W9G5"/>
<dbReference type="GO" id="GO:0006355">
    <property type="term" value="P:regulation of DNA-templated transcription"/>
    <property type="evidence" value="ECO:0007669"/>
    <property type="project" value="InterPro"/>
</dbReference>
<dbReference type="PROSITE" id="PS51726">
    <property type="entry name" value="MYST_HAT"/>
    <property type="match status" value="1"/>
</dbReference>
<feature type="domain" description="RRM" evidence="13">
    <location>
        <begin position="791"/>
        <end position="865"/>
    </location>
</feature>
<dbReference type="Gene3D" id="2.30.30.140">
    <property type="match status" value="1"/>
</dbReference>
<dbReference type="SUPFAM" id="SSF54160">
    <property type="entry name" value="Chromo domain-like"/>
    <property type="match status" value="1"/>
</dbReference>
<dbReference type="InParanoid" id="K1W9G5"/>
<keyword evidence="5" id="KW-0862">Zinc</keyword>
<dbReference type="GO" id="GO:0005634">
    <property type="term" value="C:nucleus"/>
    <property type="evidence" value="ECO:0007669"/>
    <property type="project" value="UniProtKB-SubCell"/>
</dbReference>
<proteinExistence type="predicted"/>
<feature type="compositionally biased region" description="Basic residues" evidence="12">
    <location>
        <begin position="751"/>
        <end position="760"/>
    </location>
</feature>
<evidence type="ECO:0000259" key="13">
    <source>
        <dbReference type="PROSITE" id="PS50102"/>
    </source>
</evidence>
<dbReference type="GO" id="GO:0008270">
    <property type="term" value="F:zinc ion binding"/>
    <property type="evidence" value="ECO:0007669"/>
    <property type="project" value="UniProtKB-KW"/>
</dbReference>
<dbReference type="PROSITE" id="PS50102">
    <property type="entry name" value="RRM"/>
    <property type="match status" value="2"/>
</dbReference>
<feature type="region of interest" description="Disordered" evidence="12">
    <location>
        <begin position="82"/>
        <end position="115"/>
    </location>
</feature>
<dbReference type="OrthoDB" id="787137at2759"/>
<evidence type="ECO:0000256" key="8">
    <source>
        <dbReference type="ARBA" id="ARBA00023242"/>
    </source>
</evidence>
<evidence type="ECO:0000313" key="16">
    <source>
        <dbReference type="Proteomes" id="UP000006757"/>
    </source>
</evidence>
<dbReference type="CDD" id="cd12247">
    <property type="entry name" value="RRM2_U1A_like"/>
    <property type="match status" value="1"/>
</dbReference>
<dbReference type="Pfam" id="PF11717">
    <property type="entry name" value="Tudor-knot"/>
    <property type="match status" value="1"/>
</dbReference>
<keyword evidence="11" id="KW-0694">RNA-binding</keyword>
<dbReference type="FunFam" id="3.30.70.330:FF:000029">
    <property type="entry name" value="U2 small nuclear ribonucleoprotein B"/>
    <property type="match status" value="1"/>
</dbReference>
<dbReference type="PANTHER" id="PTHR10615">
    <property type="entry name" value="HISTONE ACETYLTRANSFERASE"/>
    <property type="match status" value="1"/>
</dbReference>
<dbReference type="InterPro" id="IPR016197">
    <property type="entry name" value="Chromo-like_dom_sf"/>
</dbReference>
<dbReference type="InterPro" id="IPR035979">
    <property type="entry name" value="RBD_domain_sf"/>
</dbReference>
<dbReference type="InterPro" id="IPR016181">
    <property type="entry name" value="Acyl_CoA_acyltransferase"/>
</dbReference>
<organism evidence="15 16">
    <name type="scientific">Trichosporon asahii var. asahii (strain CBS 8904)</name>
    <name type="common">Yeast</name>
    <dbReference type="NCBI Taxonomy" id="1220162"/>
    <lineage>
        <taxon>Eukaryota</taxon>
        <taxon>Fungi</taxon>
        <taxon>Dikarya</taxon>
        <taxon>Basidiomycota</taxon>
        <taxon>Agaricomycotina</taxon>
        <taxon>Tremellomycetes</taxon>
        <taxon>Trichosporonales</taxon>
        <taxon>Trichosporonaceae</taxon>
        <taxon>Trichosporon</taxon>
    </lineage>
</organism>
<dbReference type="InterPro" id="IPR025995">
    <property type="entry name" value="Tudor-knot"/>
</dbReference>
<feature type="active site" description="Proton donor/acceptor" evidence="10">
    <location>
        <position position="368"/>
    </location>
</feature>
<feature type="region of interest" description="Disordered" evidence="12">
    <location>
        <begin position="599"/>
        <end position="637"/>
    </location>
</feature>
<evidence type="ECO:0000256" key="3">
    <source>
        <dbReference type="ARBA" id="ARBA00022723"/>
    </source>
</evidence>
<keyword evidence="3" id="KW-0479">Metal-binding</keyword>
<feature type="region of interest" description="Disordered" evidence="12">
    <location>
        <begin position="499"/>
        <end position="519"/>
    </location>
</feature>
<keyword evidence="7" id="KW-0804">Transcription</keyword>
<dbReference type="HOGENOM" id="CLU_011815_7_0_1"/>
<evidence type="ECO:0000256" key="7">
    <source>
        <dbReference type="ARBA" id="ARBA00023163"/>
    </source>
</evidence>
<evidence type="ECO:0000256" key="4">
    <source>
        <dbReference type="ARBA" id="ARBA00022771"/>
    </source>
</evidence>
<comment type="subcellular location">
    <subcellularLocation>
        <location evidence="1">Nucleus</location>
    </subcellularLocation>
</comment>
<evidence type="ECO:0000256" key="12">
    <source>
        <dbReference type="SAM" id="MobiDB-lite"/>
    </source>
</evidence>
<keyword evidence="9" id="KW-0012">Acyltransferase</keyword>
<dbReference type="Gene3D" id="3.30.70.330">
    <property type="match status" value="2"/>
</dbReference>
<dbReference type="Pfam" id="PF00076">
    <property type="entry name" value="RRM_1"/>
    <property type="match status" value="1"/>
</dbReference>
<dbReference type="PANTHER" id="PTHR10615:SF219">
    <property type="entry name" value="HISTONE ACETYLTRANSFERASE KAT5"/>
    <property type="match status" value="1"/>
</dbReference>
<evidence type="ECO:0000256" key="1">
    <source>
        <dbReference type="ARBA" id="ARBA00004123"/>
    </source>
</evidence>
<dbReference type="InterPro" id="IPR050603">
    <property type="entry name" value="MYST_HAT"/>
</dbReference>
<evidence type="ECO:0000256" key="10">
    <source>
        <dbReference type="PIRSR" id="PIRSR602717-51"/>
    </source>
</evidence>
<evidence type="ECO:0000256" key="9">
    <source>
        <dbReference type="ARBA" id="ARBA00023315"/>
    </source>
</evidence>
<protein>
    <submittedName>
        <fullName evidence="15">Uncharacterized protein</fullName>
    </submittedName>
</protein>
<accession>K1W9G5</accession>
<gene>
    <name evidence="15" type="ORF">A1Q2_07287</name>
</gene>
<reference evidence="15 16" key="1">
    <citation type="journal article" date="2012" name="Eukaryot. Cell">
        <title>Genome sequence of the Trichosporon asahii environmental strain CBS 8904.</title>
        <authorList>
            <person name="Yang R.Y."/>
            <person name="Li H.T."/>
            <person name="Zhu H."/>
            <person name="Zhou G.P."/>
            <person name="Wang M."/>
            <person name="Wang L."/>
        </authorList>
    </citation>
    <scope>NUCLEOTIDE SEQUENCE [LARGE SCALE GENOMIC DNA]</scope>
    <source>
        <strain evidence="15 16">CBS 8904</strain>
    </source>
</reference>
<feature type="compositionally biased region" description="Polar residues" evidence="12">
    <location>
        <begin position="89"/>
        <end position="100"/>
    </location>
</feature>
<keyword evidence="4" id="KW-0863">Zinc-finger</keyword>
<evidence type="ECO:0000256" key="11">
    <source>
        <dbReference type="PROSITE-ProRule" id="PRU00176"/>
    </source>
</evidence>
<dbReference type="EMBL" id="AMBO01000391">
    <property type="protein sequence ID" value="EKC98273.1"/>
    <property type="molecule type" value="Genomic_DNA"/>
</dbReference>
<evidence type="ECO:0000256" key="5">
    <source>
        <dbReference type="ARBA" id="ARBA00022833"/>
    </source>
</evidence>
<dbReference type="GO" id="GO:0035267">
    <property type="term" value="C:NuA4 histone acetyltransferase complex"/>
    <property type="evidence" value="ECO:0007669"/>
    <property type="project" value="TreeGrafter"/>
</dbReference>
<keyword evidence="2" id="KW-0808">Transferase</keyword>